<dbReference type="AlphaFoldDB" id="A0AA88CXL0"/>
<organism evidence="1 2">
    <name type="scientific">Ficus carica</name>
    <name type="common">Common fig</name>
    <dbReference type="NCBI Taxonomy" id="3494"/>
    <lineage>
        <taxon>Eukaryota</taxon>
        <taxon>Viridiplantae</taxon>
        <taxon>Streptophyta</taxon>
        <taxon>Embryophyta</taxon>
        <taxon>Tracheophyta</taxon>
        <taxon>Spermatophyta</taxon>
        <taxon>Magnoliopsida</taxon>
        <taxon>eudicotyledons</taxon>
        <taxon>Gunneridae</taxon>
        <taxon>Pentapetalae</taxon>
        <taxon>rosids</taxon>
        <taxon>fabids</taxon>
        <taxon>Rosales</taxon>
        <taxon>Moraceae</taxon>
        <taxon>Ficeae</taxon>
        <taxon>Ficus</taxon>
    </lineage>
</organism>
<reference evidence="1" key="1">
    <citation type="submission" date="2023-07" db="EMBL/GenBank/DDBJ databases">
        <title>draft genome sequence of fig (Ficus carica).</title>
        <authorList>
            <person name="Takahashi T."/>
            <person name="Nishimura K."/>
        </authorList>
    </citation>
    <scope>NUCLEOTIDE SEQUENCE</scope>
</reference>
<sequence>MQFSGKIIRQHELVVGNDAIKVAPVGLEAPILRATHIPSSRCYNGVAGLPLVALFTLQPAQRSIVAELANPCKEAHRSACELVSKALAIAFIMTLHPYRR</sequence>
<name>A0AA88CXL0_FICCA</name>
<comment type="caution">
    <text evidence="1">The sequence shown here is derived from an EMBL/GenBank/DDBJ whole genome shotgun (WGS) entry which is preliminary data.</text>
</comment>
<dbReference type="Proteomes" id="UP001187192">
    <property type="component" value="Unassembled WGS sequence"/>
</dbReference>
<dbReference type="EMBL" id="BTGU01000004">
    <property type="protein sequence ID" value="GMN33732.1"/>
    <property type="molecule type" value="Genomic_DNA"/>
</dbReference>
<evidence type="ECO:0000313" key="2">
    <source>
        <dbReference type="Proteomes" id="UP001187192"/>
    </source>
</evidence>
<gene>
    <name evidence="1" type="ORF">TIFTF001_004318</name>
</gene>
<proteinExistence type="predicted"/>
<evidence type="ECO:0000313" key="1">
    <source>
        <dbReference type="EMBL" id="GMN33732.1"/>
    </source>
</evidence>
<accession>A0AA88CXL0</accession>
<protein>
    <submittedName>
        <fullName evidence="1">Uncharacterized protein</fullName>
    </submittedName>
</protein>
<keyword evidence="2" id="KW-1185">Reference proteome</keyword>
<dbReference type="Gramene" id="FCD_00012951-RA">
    <property type="protein sequence ID" value="FCD_00012951-RA:cds"/>
    <property type="gene ID" value="FCD_00012951"/>
</dbReference>